<accession>A0A1K2FC47</accession>
<evidence type="ECO:0000313" key="2">
    <source>
        <dbReference type="Proteomes" id="UP000181909"/>
    </source>
</evidence>
<dbReference type="EMBL" id="FPJO01000050">
    <property type="protein sequence ID" value="SFY44629.1"/>
    <property type="molecule type" value="Genomic_DNA"/>
</dbReference>
<sequence>MENVLASAVGEMLASSGNALPALAVDALREVEWGRSASLASIERGRVVGTILKGMSRVRWHELTHAYGSAKEVPGRLSRVAWGDALTSASALSDLGFWLGELSVFDATAEAVPFLWDLAVTDSVASRSGVIQLLMTILEQVNPPRLDIQYAAHQAVLDGRGLADRLAGDGDPAVQAAAQDLMAAIDNHVCEACRPA</sequence>
<evidence type="ECO:0008006" key="3">
    <source>
        <dbReference type="Google" id="ProtNLM"/>
    </source>
</evidence>
<evidence type="ECO:0000313" key="1">
    <source>
        <dbReference type="EMBL" id="SFY44629.1"/>
    </source>
</evidence>
<organism evidence="1 2">
    <name type="scientific">Streptomyces atratus</name>
    <dbReference type="NCBI Taxonomy" id="1893"/>
    <lineage>
        <taxon>Bacteria</taxon>
        <taxon>Bacillati</taxon>
        <taxon>Actinomycetota</taxon>
        <taxon>Actinomycetes</taxon>
        <taxon>Kitasatosporales</taxon>
        <taxon>Streptomycetaceae</taxon>
        <taxon>Streptomyces</taxon>
    </lineage>
</organism>
<dbReference type="Proteomes" id="UP000181909">
    <property type="component" value="Unassembled WGS sequence"/>
</dbReference>
<protein>
    <recommendedName>
        <fullName evidence="3">HEAT repeat domain-containing protein</fullName>
    </recommendedName>
</protein>
<reference evidence="1 2" key="1">
    <citation type="submission" date="2016-11" db="EMBL/GenBank/DDBJ databases">
        <authorList>
            <person name="Jaros S."/>
            <person name="Januszkiewicz K."/>
            <person name="Wedrychowicz H."/>
        </authorList>
    </citation>
    <scope>NUCLEOTIDE SEQUENCE [LARGE SCALE GENOMIC DNA]</scope>
    <source>
        <strain evidence="1 2">OK807</strain>
    </source>
</reference>
<dbReference type="STRING" id="1893.SAMN02787144_10504"/>
<gene>
    <name evidence="1" type="ORF">SAMN02787144_10504</name>
</gene>
<dbReference type="AlphaFoldDB" id="A0A1K2FC47"/>
<dbReference type="RefSeq" id="WP_371268699.1">
    <property type="nucleotide sequence ID" value="NZ_FPJO01000050.1"/>
</dbReference>
<name>A0A1K2FC47_STRAR</name>
<proteinExistence type="predicted"/>